<sequence>MLSIIVNMITAPAMAYNRIAAGASREDCEAQCDMFWLYGEFA</sequence>
<dbReference type="AlphaFoldDB" id="A0A0H3BV93"/>
<gene>
    <name evidence="1" type="ordered locus">SNSL254_A1348</name>
</gene>
<dbReference type="Proteomes" id="UP000008824">
    <property type="component" value="Chromosome"/>
</dbReference>
<evidence type="ECO:0000313" key="2">
    <source>
        <dbReference type="Proteomes" id="UP000008824"/>
    </source>
</evidence>
<dbReference type="EMBL" id="CP001113">
    <property type="protein sequence ID" value="ACF65686.1"/>
    <property type="molecule type" value="Genomic_DNA"/>
</dbReference>
<proteinExistence type="predicted"/>
<protein>
    <submittedName>
        <fullName evidence="1">Uncharacterized protein</fullName>
    </submittedName>
</protein>
<dbReference type="HOGENOM" id="CLU_3348380_0_0_6"/>
<organism evidence="1 2">
    <name type="scientific">Salmonella newport (strain SL254)</name>
    <dbReference type="NCBI Taxonomy" id="423368"/>
    <lineage>
        <taxon>Bacteria</taxon>
        <taxon>Pseudomonadati</taxon>
        <taxon>Pseudomonadota</taxon>
        <taxon>Gammaproteobacteria</taxon>
        <taxon>Enterobacterales</taxon>
        <taxon>Enterobacteriaceae</taxon>
        <taxon>Salmonella</taxon>
    </lineage>
</organism>
<evidence type="ECO:0000313" key="1">
    <source>
        <dbReference type="EMBL" id="ACF65686.1"/>
    </source>
</evidence>
<accession>A0A0H3BV93</accession>
<reference evidence="1 2" key="1">
    <citation type="journal article" date="2011" name="J. Bacteriol.">
        <title>Comparative genomics of 28 Salmonella enterica isolates: evidence for CRISPR-mediated adaptive sublineage evolution.</title>
        <authorList>
            <person name="Fricke W.F."/>
            <person name="Mammel M.K."/>
            <person name="McDermott P.F."/>
            <person name="Tartera C."/>
            <person name="White D.G."/>
            <person name="Leclerc J.E."/>
            <person name="Ravel J."/>
            <person name="Cebula T.A."/>
        </authorList>
    </citation>
    <scope>NUCLEOTIDE SEQUENCE [LARGE SCALE GENOMIC DNA]</scope>
    <source>
        <strain evidence="1 2">SL254</strain>
    </source>
</reference>
<name>A0A0H3BV93_SALNS</name>
<dbReference type="KEGG" id="see:SNSL254_A1348"/>